<dbReference type="InterPro" id="IPR041916">
    <property type="entry name" value="Anti_sigma_zinc_sf"/>
</dbReference>
<dbReference type="Proteomes" id="UP000066480">
    <property type="component" value="Chromosome"/>
</dbReference>
<dbReference type="OrthoDB" id="5242431at2"/>
<sequence length="221" mass="23412">MTSSTDPFEEFDAAYVLGALDDDDRAAYEQHLQTCDACTAAVAELRSLPPLLARAQPDEPRPEVPPMPQTLLPGMLRTVRRSRIRRRLAVGAAAAVAAVALVGGTAVLADRGDPPPSIGQPVAMSTASAAPIRASLHLQPMAWGTKVTMECLYEGDRAPQGPRRTYELVVLPKDGGTPQTVARWAVLPGRDATVTGSTDLTAAAISQVQVRTTDGRVVLHT</sequence>
<evidence type="ECO:0000256" key="2">
    <source>
        <dbReference type="ARBA" id="ARBA00022692"/>
    </source>
</evidence>
<dbReference type="InterPro" id="IPR027383">
    <property type="entry name" value="Znf_put"/>
</dbReference>
<evidence type="ECO:0000256" key="6">
    <source>
        <dbReference type="ARBA" id="ARBA00023163"/>
    </source>
</evidence>
<dbReference type="EMBL" id="CP011112">
    <property type="protein sequence ID" value="AKU15995.1"/>
    <property type="molecule type" value="Genomic_DNA"/>
</dbReference>
<keyword evidence="2 7" id="KW-0812">Transmembrane</keyword>
<keyword evidence="5 7" id="KW-0472">Membrane</keyword>
<dbReference type="Pfam" id="PF13490">
    <property type="entry name" value="zf-HC2"/>
    <property type="match status" value="1"/>
</dbReference>
<dbReference type="GO" id="GO:0006417">
    <property type="term" value="P:regulation of translation"/>
    <property type="evidence" value="ECO:0007669"/>
    <property type="project" value="TreeGrafter"/>
</dbReference>
<dbReference type="AlphaFoldDB" id="A0A0K1JHD0"/>
<evidence type="ECO:0000256" key="4">
    <source>
        <dbReference type="ARBA" id="ARBA00023015"/>
    </source>
</evidence>
<feature type="domain" description="Putative zinc-finger" evidence="8">
    <location>
        <begin position="14"/>
        <end position="38"/>
    </location>
</feature>
<evidence type="ECO:0000256" key="1">
    <source>
        <dbReference type="ARBA" id="ARBA00004167"/>
    </source>
</evidence>
<dbReference type="STRING" id="571913.VV02_09225"/>
<feature type="transmembrane region" description="Helical" evidence="7">
    <location>
        <begin position="88"/>
        <end position="109"/>
    </location>
</feature>
<evidence type="ECO:0000313" key="10">
    <source>
        <dbReference type="Proteomes" id="UP000066480"/>
    </source>
</evidence>
<dbReference type="GO" id="GO:0016989">
    <property type="term" value="F:sigma factor antagonist activity"/>
    <property type="evidence" value="ECO:0007669"/>
    <property type="project" value="TreeGrafter"/>
</dbReference>
<keyword evidence="6" id="KW-0804">Transcription</keyword>
<gene>
    <name evidence="9" type="ORF">VV02_09225</name>
</gene>
<organism evidence="9 10">
    <name type="scientific">Luteipulveratus mongoliensis</name>
    <dbReference type="NCBI Taxonomy" id="571913"/>
    <lineage>
        <taxon>Bacteria</taxon>
        <taxon>Bacillati</taxon>
        <taxon>Actinomycetota</taxon>
        <taxon>Actinomycetes</taxon>
        <taxon>Micrococcales</taxon>
        <taxon>Dermacoccaceae</taxon>
        <taxon>Luteipulveratus</taxon>
    </lineage>
</organism>
<protein>
    <recommendedName>
        <fullName evidence="8">Putative zinc-finger domain-containing protein</fullName>
    </recommendedName>
</protein>
<evidence type="ECO:0000256" key="5">
    <source>
        <dbReference type="ARBA" id="ARBA00023136"/>
    </source>
</evidence>
<dbReference type="PANTHER" id="PTHR37461">
    <property type="entry name" value="ANTI-SIGMA-K FACTOR RSKA"/>
    <property type="match status" value="1"/>
</dbReference>
<dbReference type="KEGG" id="lmoi:VV02_09225"/>
<proteinExistence type="predicted"/>
<dbReference type="RefSeq" id="WP_052591097.1">
    <property type="nucleotide sequence ID" value="NZ_CP011112.1"/>
</dbReference>
<keyword evidence="3 7" id="KW-1133">Transmembrane helix</keyword>
<keyword evidence="10" id="KW-1185">Reference proteome</keyword>
<dbReference type="InterPro" id="IPR051474">
    <property type="entry name" value="Anti-sigma-K/W_factor"/>
</dbReference>
<keyword evidence="4" id="KW-0805">Transcription regulation</keyword>
<evidence type="ECO:0000256" key="7">
    <source>
        <dbReference type="SAM" id="Phobius"/>
    </source>
</evidence>
<reference evidence="9 10" key="1">
    <citation type="submission" date="2015-03" db="EMBL/GenBank/DDBJ databases">
        <title>Luteipulveratus halotolerans sp. nov., a novel actinobacterium (Dermacoccaceae) from Sarawak, Malaysia.</title>
        <authorList>
            <person name="Juboi H."/>
            <person name="Basik A."/>
            <person name="Shamsul S.S."/>
            <person name="Arnold P."/>
            <person name="Schmitt E.K."/>
            <person name="Sanglier J.-J."/>
            <person name="Yeo T."/>
        </authorList>
    </citation>
    <scope>NUCLEOTIDE SEQUENCE [LARGE SCALE GENOMIC DNA]</scope>
    <source>
        <strain evidence="9 10">MN07-A0370</strain>
    </source>
</reference>
<dbReference type="GO" id="GO:0016020">
    <property type="term" value="C:membrane"/>
    <property type="evidence" value="ECO:0007669"/>
    <property type="project" value="UniProtKB-SubCell"/>
</dbReference>
<dbReference type="PANTHER" id="PTHR37461:SF1">
    <property type="entry name" value="ANTI-SIGMA-K FACTOR RSKA"/>
    <property type="match status" value="1"/>
</dbReference>
<name>A0A0K1JHD0_9MICO</name>
<evidence type="ECO:0000259" key="8">
    <source>
        <dbReference type="Pfam" id="PF13490"/>
    </source>
</evidence>
<evidence type="ECO:0000256" key="3">
    <source>
        <dbReference type="ARBA" id="ARBA00022989"/>
    </source>
</evidence>
<evidence type="ECO:0000313" key="9">
    <source>
        <dbReference type="EMBL" id="AKU15995.1"/>
    </source>
</evidence>
<comment type="subcellular location">
    <subcellularLocation>
        <location evidence="1">Membrane</location>
        <topology evidence="1">Single-pass membrane protein</topology>
    </subcellularLocation>
</comment>
<dbReference type="Gene3D" id="1.10.10.1320">
    <property type="entry name" value="Anti-sigma factor, zinc-finger domain"/>
    <property type="match status" value="1"/>
</dbReference>
<accession>A0A0K1JHD0</accession>